<reference evidence="3" key="1">
    <citation type="submission" date="2017-09" db="EMBL/GenBank/DDBJ databases">
        <title>Depth-based differentiation of microbial function through sediment-hosted aquifers and enrichment of novel symbionts in the deep terrestrial subsurface.</title>
        <authorList>
            <person name="Probst A.J."/>
            <person name="Ladd B."/>
            <person name="Jarett J.K."/>
            <person name="Geller-Mcgrath D.E."/>
            <person name="Sieber C.M.K."/>
            <person name="Emerson J.B."/>
            <person name="Anantharaman K."/>
            <person name="Thomas B.C."/>
            <person name="Malmstrom R."/>
            <person name="Stieglmeier M."/>
            <person name="Klingl A."/>
            <person name="Woyke T."/>
            <person name="Ryan C.M."/>
            <person name="Banfield J.F."/>
        </authorList>
    </citation>
    <scope>NUCLEOTIDE SEQUENCE [LARGE SCALE GENOMIC DNA]</scope>
</reference>
<evidence type="ECO:0000313" key="2">
    <source>
        <dbReference type="EMBL" id="PIZ41193.1"/>
    </source>
</evidence>
<dbReference type="Proteomes" id="UP000230956">
    <property type="component" value="Unassembled WGS sequence"/>
</dbReference>
<dbReference type="Gene3D" id="3.90.550.10">
    <property type="entry name" value="Spore Coat Polysaccharide Biosynthesis Protein SpsA, Chain A"/>
    <property type="match status" value="1"/>
</dbReference>
<dbReference type="AlphaFoldDB" id="A0A2M7T9H6"/>
<dbReference type="InterPro" id="IPR001173">
    <property type="entry name" value="Glyco_trans_2-like"/>
</dbReference>
<dbReference type="RefSeq" id="WP_286975957.1">
    <property type="nucleotide sequence ID" value="NZ_PFNG01000067.1"/>
</dbReference>
<dbReference type="PANTHER" id="PTHR22916">
    <property type="entry name" value="GLYCOSYLTRANSFERASE"/>
    <property type="match status" value="1"/>
</dbReference>
<feature type="domain" description="Glycosyltransferase 2-like" evidence="1">
    <location>
        <begin position="1"/>
        <end position="132"/>
    </location>
</feature>
<dbReference type="InterPro" id="IPR029044">
    <property type="entry name" value="Nucleotide-diphossugar_trans"/>
</dbReference>
<dbReference type="PANTHER" id="PTHR22916:SF3">
    <property type="entry name" value="UDP-GLCNAC:BETAGAL BETA-1,3-N-ACETYLGLUCOSAMINYLTRANSFERASE-LIKE PROTEIN 1"/>
    <property type="match status" value="1"/>
</dbReference>
<evidence type="ECO:0000313" key="3">
    <source>
        <dbReference type="Proteomes" id="UP000230956"/>
    </source>
</evidence>
<proteinExistence type="predicted"/>
<comment type="caution">
    <text evidence="2">The sequence shown here is derived from an EMBL/GenBank/DDBJ whole genome shotgun (WGS) entry which is preliminary data.</text>
</comment>
<dbReference type="Pfam" id="PF00535">
    <property type="entry name" value="Glycos_transf_2"/>
    <property type="match status" value="1"/>
</dbReference>
<dbReference type="GO" id="GO:0016758">
    <property type="term" value="F:hexosyltransferase activity"/>
    <property type="evidence" value="ECO:0007669"/>
    <property type="project" value="UniProtKB-ARBA"/>
</dbReference>
<sequence length="237" mass="26681">INDGSTDSSVEIIESYDDPRIRLIHNEANLKLIATLNKGVDLARGEYIARMDCDDISLPQRLAKQAAFLDANLSCSVIAVKIILVGANKNVIGEWKGDRKSATPMQIYRRLPRINCIAHPGVMMRKSVVSKYRYNPVRRHAEDYDLWLRLLSDGYGIDKINESLLEYRVHIGQVTAVNNEVGLGLANIKAKASLLREKAARLKLNRFDLNVCVGLLIDVAAIVPKFVIKSIFRHRYI</sequence>
<gene>
    <name evidence="2" type="ORF">COY37_02720</name>
</gene>
<feature type="non-terminal residue" evidence="2">
    <location>
        <position position="1"/>
    </location>
</feature>
<protein>
    <recommendedName>
        <fullName evidence="1">Glycosyltransferase 2-like domain-containing protein</fullName>
    </recommendedName>
</protein>
<evidence type="ECO:0000259" key="1">
    <source>
        <dbReference type="Pfam" id="PF00535"/>
    </source>
</evidence>
<organism evidence="2 3">
    <name type="scientific">Candidatus Aquicultor secundus</name>
    <dbReference type="NCBI Taxonomy" id="1973895"/>
    <lineage>
        <taxon>Bacteria</taxon>
        <taxon>Bacillati</taxon>
        <taxon>Actinomycetota</taxon>
        <taxon>Candidatus Aquicultoria</taxon>
        <taxon>Candidatus Aquicultorales</taxon>
        <taxon>Candidatus Aquicultoraceae</taxon>
        <taxon>Candidatus Aquicultor</taxon>
    </lineage>
</organism>
<name>A0A2M7T9H6_9ACTN</name>
<accession>A0A2M7T9H6</accession>
<dbReference type="SUPFAM" id="SSF53448">
    <property type="entry name" value="Nucleotide-diphospho-sugar transferases"/>
    <property type="match status" value="1"/>
</dbReference>
<dbReference type="EMBL" id="PFNG01000067">
    <property type="protein sequence ID" value="PIZ41193.1"/>
    <property type="molecule type" value="Genomic_DNA"/>
</dbReference>